<feature type="domain" description="N-acetyltransferase" evidence="1">
    <location>
        <begin position="9"/>
        <end position="163"/>
    </location>
</feature>
<proteinExistence type="predicted"/>
<dbReference type="Pfam" id="PF18014">
    <property type="entry name" value="Acetyltransf_18"/>
    <property type="match status" value="1"/>
</dbReference>
<dbReference type="InterPro" id="IPR000182">
    <property type="entry name" value="GNAT_dom"/>
</dbReference>
<dbReference type="OMA" id="IHYIRPG"/>
<dbReference type="OrthoDB" id="5912067at2759"/>
<dbReference type="EMBL" id="WVUK01000054">
    <property type="protein sequence ID" value="KAF7494179.1"/>
    <property type="molecule type" value="Genomic_DNA"/>
</dbReference>
<accession>A0A834RCS2</accession>
<dbReference type="Proteomes" id="UP000070412">
    <property type="component" value="Unassembled WGS sequence"/>
</dbReference>
<evidence type="ECO:0000313" key="3">
    <source>
        <dbReference type="EnsemblMetazoa" id="KAF7494179.1"/>
    </source>
</evidence>
<dbReference type="AlphaFoldDB" id="A0A834RCS2"/>
<dbReference type="PROSITE" id="PS51186">
    <property type="entry name" value="GNAT"/>
    <property type="match status" value="1"/>
</dbReference>
<name>A0A834RCS2_SARSC</name>
<evidence type="ECO:0000313" key="2">
    <source>
        <dbReference type="EMBL" id="KAF7494179.1"/>
    </source>
</evidence>
<dbReference type="Gene3D" id="3.40.630.90">
    <property type="match status" value="1"/>
</dbReference>
<dbReference type="GO" id="GO:0016747">
    <property type="term" value="F:acyltransferase activity, transferring groups other than amino-acyl groups"/>
    <property type="evidence" value="ECO:0007669"/>
    <property type="project" value="InterPro"/>
</dbReference>
<reference evidence="2" key="2">
    <citation type="submission" date="2020-01" db="EMBL/GenBank/DDBJ databases">
        <authorList>
            <person name="Korhonen P.K.K."/>
            <person name="Guangxu M.G."/>
            <person name="Wang T.W."/>
            <person name="Stroehlein A.J.S."/>
            <person name="Young N.D."/>
            <person name="Ang C.-S.A."/>
            <person name="Fernando D.W.F."/>
            <person name="Lu H.L."/>
            <person name="Taylor S.T."/>
            <person name="Ehtesham M.E.M."/>
            <person name="Najaraj S.H.N."/>
            <person name="Harsha G.H.G."/>
            <person name="Madugundu A.M."/>
            <person name="Renuse S.R."/>
            <person name="Holt D.H."/>
            <person name="Pandey A.P."/>
            <person name="Papenfuss A.P."/>
            <person name="Gasser R.B.G."/>
            <person name="Fischer K.F."/>
        </authorList>
    </citation>
    <scope>NUCLEOTIDE SEQUENCE</scope>
    <source>
        <strain evidence="2">SSS_KF_BRIS2020</strain>
    </source>
</reference>
<dbReference type="InterPro" id="IPR041496">
    <property type="entry name" value="YitH/HolE_GNAT"/>
</dbReference>
<evidence type="ECO:0000313" key="4">
    <source>
        <dbReference type="Proteomes" id="UP000070412"/>
    </source>
</evidence>
<organism evidence="2">
    <name type="scientific">Sarcoptes scabiei</name>
    <name type="common">Itch mite</name>
    <name type="synonym">Acarus scabiei</name>
    <dbReference type="NCBI Taxonomy" id="52283"/>
    <lineage>
        <taxon>Eukaryota</taxon>
        <taxon>Metazoa</taxon>
        <taxon>Ecdysozoa</taxon>
        <taxon>Arthropoda</taxon>
        <taxon>Chelicerata</taxon>
        <taxon>Arachnida</taxon>
        <taxon>Acari</taxon>
        <taxon>Acariformes</taxon>
        <taxon>Sarcoptiformes</taxon>
        <taxon>Astigmata</taxon>
        <taxon>Psoroptidia</taxon>
        <taxon>Sarcoptoidea</taxon>
        <taxon>Sarcoptidae</taxon>
        <taxon>Sarcoptinae</taxon>
        <taxon>Sarcoptes</taxon>
    </lineage>
</organism>
<dbReference type="Pfam" id="PF00583">
    <property type="entry name" value="Acetyltransf_1"/>
    <property type="match status" value="1"/>
</dbReference>
<gene>
    <name evidence="2" type="ORF">SSS_2207</name>
</gene>
<dbReference type="CDD" id="cd04301">
    <property type="entry name" value="NAT_SF"/>
    <property type="match status" value="1"/>
</dbReference>
<dbReference type="Gene3D" id="3.40.630.30">
    <property type="match status" value="1"/>
</dbReference>
<dbReference type="PANTHER" id="PTHR47237:SF1">
    <property type="entry name" value="SLL0310 PROTEIN"/>
    <property type="match status" value="1"/>
</dbReference>
<reference evidence="3" key="3">
    <citation type="submission" date="2022-06" db="UniProtKB">
        <authorList>
            <consortium name="EnsemblMetazoa"/>
        </authorList>
    </citation>
    <scope>IDENTIFICATION</scope>
</reference>
<reference evidence="4" key="1">
    <citation type="journal article" date="2020" name="PLoS Negl. Trop. Dis.">
        <title>High-quality nuclear genome for Sarcoptes scabiei-A critical resource for a neglected parasite.</title>
        <authorList>
            <person name="Korhonen P.K."/>
            <person name="Gasser R.B."/>
            <person name="Ma G."/>
            <person name="Wang T."/>
            <person name="Stroehlein A.J."/>
            <person name="Young N.D."/>
            <person name="Ang C.S."/>
            <person name="Fernando D.D."/>
            <person name="Lu H.C."/>
            <person name="Taylor S."/>
            <person name="Reynolds S.L."/>
            <person name="Mofiz E."/>
            <person name="Najaraj S.H."/>
            <person name="Gowda H."/>
            <person name="Madugundu A."/>
            <person name="Renuse S."/>
            <person name="Holt D."/>
            <person name="Pandey A."/>
            <person name="Papenfuss A.T."/>
            <person name="Fischer K."/>
        </authorList>
    </citation>
    <scope>NUCLEOTIDE SEQUENCE [LARGE SCALE GENOMIC DNA]</scope>
</reference>
<protein>
    <recommendedName>
        <fullName evidence="1">N-acetyltransferase domain-containing protein</fullName>
    </recommendedName>
</protein>
<dbReference type="PANTHER" id="PTHR47237">
    <property type="entry name" value="SLL0310 PROTEIN"/>
    <property type="match status" value="1"/>
</dbReference>
<sequence>MMPNEIPNFITRAMNVYDNDDVLALCQESQIIIGDQINLTMMKIDHNCLHIAEDIDNGKVIGVCSGFNLNKKNAIFGEYAIAPRYRRFGIGNLLWKQCIEHCSNRNCAILATAKNVTKYREKSGFNVIPSRKLIQYVGYPQLFMLNKHHLECDFEWIDAQNLPDVIAYDEQVCGFNRAQFIQFSSHEPSSIAIMARNLHNGKCVGYGVFRRSNRLGTIIPQPLYSTSIDIAEVLIYNASHKFYGFDKLLMECWDINREAIELATIKLGLEPSKTSNIMFTEHDIGANFGNIICNSPSPFYPF</sequence>
<dbReference type="InterPro" id="IPR052729">
    <property type="entry name" value="Acyl/Acetyltrans_Enzymes"/>
</dbReference>
<dbReference type="SUPFAM" id="SSF55729">
    <property type="entry name" value="Acyl-CoA N-acyltransferases (Nat)"/>
    <property type="match status" value="1"/>
</dbReference>
<evidence type="ECO:0000259" key="1">
    <source>
        <dbReference type="PROSITE" id="PS51186"/>
    </source>
</evidence>
<dbReference type="InterPro" id="IPR016181">
    <property type="entry name" value="Acyl_CoA_acyltransferase"/>
</dbReference>
<keyword evidence="4" id="KW-1185">Reference proteome</keyword>
<dbReference type="EnsemblMetazoa" id="SSS_2207s_mrna">
    <property type="protein sequence ID" value="KAF7494179.1"/>
    <property type="gene ID" value="SSS_2207"/>
</dbReference>